<evidence type="ECO:0000313" key="1">
    <source>
        <dbReference type="EMBL" id="MBX56878.1"/>
    </source>
</evidence>
<protein>
    <submittedName>
        <fullName evidence="1">Uncharacterized protein</fullName>
    </submittedName>
</protein>
<accession>A0A2P2PQ46</accession>
<name>A0A2P2PQ46_RHIMU</name>
<reference evidence="1" key="1">
    <citation type="submission" date="2018-02" db="EMBL/GenBank/DDBJ databases">
        <title>Rhizophora mucronata_Transcriptome.</title>
        <authorList>
            <person name="Meera S.P."/>
            <person name="Sreeshan A."/>
            <person name="Augustine A."/>
        </authorList>
    </citation>
    <scope>NUCLEOTIDE SEQUENCE</scope>
    <source>
        <tissue evidence="1">Leaf</tissue>
    </source>
</reference>
<sequence length="27" mass="3259">MVDQMEFFGMELNILLYYVKLTPVCFN</sequence>
<organism evidence="1">
    <name type="scientific">Rhizophora mucronata</name>
    <name type="common">Asiatic mangrove</name>
    <dbReference type="NCBI Taxonomy" id="61149"/>
    <lineage>
        <taxon>Eukaryota</taxon>
        <taxon>Viridiplantae</taxon>
        <taxon>Streptophyta</taxon>
        <taxon>Embryophyta</taxon>
        <taxon>Tracheophyta</taxon>
        <taxon>Spermatophyta</taxon>
        <taxon>Magnoliopsida</taxon>
        <taxon>eudicotyledons</taxon>
        <taxon>Gunneridae</taxon>
        <taxon>Pentapetalae</taxon>
        <taxon>rosids</taxon>
        <taxon>fabids</taxon>
        <taxon>Malpighiales</taxon>
        <taxon>Rhizophoraceae</taxon>
        <taxon>Rhizophora</taxon>
    </lineage>
</organism>
<dbReference type="AlphaFoldDB" id="A0A2P2PQ46"/>
<proteinExistence type="predicted"/>
<dbReference type="EMBL" id="GGEC01076394">
    <property type="protein sequence ID" value="MBX56878.1"/>
    <property type="molecule type" value="Transcribed_RNA"/>
</dbReference>